<evidence type="ECO:0000313" key="2">
    <source>
        <dbReference type="EMBL" id="KAL0640593.1"/>
    </source>
</evidence>
<feature type="signal peptide" evidence="1">
    <location>
        <begin position="1"/>
        <end position="18"/>
    </location>
</feature>
<reference evidence="2 3" key="1">
    <citation type="submission" date="2024-02" db="EMBL/GenBank/DDBJ databases">
        <title>Discinaceae phylogenomics.</title>
        <authorList>
            <person name="Dirks A.C."/>
            <person name="James T.Y."/>
        </authorList>
    </citation>
    <scope>NUCLEOTIDE SEQUENCE [LARGE SCALE GENOMIC DNA]</scope>
    <source>
        <strain evidence="2 3">ACD0624</strain>
    </source>
</reference>
<accession>A0ABR3GXI7</accession>
<proteinExistence type="predicted"/>
<feature type="chain" id="PRO_5046027595" evidence="1">
    <location>
        <begin position="19"/>
        <end position="96"/>
    </location>
</feature>
<keyword evidence="1" id="KW-0732">Signal</keyword>
<gene>
    <name evidence="2" type="ORF">Q9L58_000257</name>
</gene>
<keyword evidence="3" id="KW-1185">Reference proteome</keyword>
<evidence type="ECO:0000256" key="1">
    <source>
        <dbReference type="SAM" id="SignalP"/>
    </source>
</evidence>
<name>A0ABR3GXI7_9PEZI</name>
<dbReference type="Proteomes" id="UP001447188">
    <property type="component" value="Unassembled WGS sequence"/>
</dbReference>
<organism evidence="2 3">
    <name type="scientific">Discina gigas</name>
    <dbReference type="NCBI Taxonomy" id="1032678"/>
    <lineage>
        <taxon>Eukaryota</taxon>
        <taxon>Fungi</taxon>
        <taxon>Dikarya</taxon>
        <taxon>Ascomycota</taxon>
        <taxon>Pezizomycotina</taxon>
        <taxon>Pezizomycetes</taxon>
        <taxon>Pezizales</taxon>
        <taxon>Discinaceae</taxon>
        <taxon>Discina</taxon>
    </lineage>
</organism>
<dbReference type="EMBL" id="JBBBZM010000002">
    <property type="protein sequence ID" value="KAL0640593.1"/>
    <property type="molecule type" value="Genomic_DNA"/>
</dbReference>
<sequence length="96" mass="9988">MKFLLYLLISAFTFLVAALPVTPAPACPVPYSPPATTACTGGSYESCTSDVVCIASFPEGCKCRNNAKLSCAAACKAATPKLDDCTVPPNQSLPQR</sequence>
<evidence type="ECO:0000313" key="3">
    <source>
        <dbReference type="Proteomes" id="UP001447188"/>
    </source>
</evidence>
<protein>
    <submittedName>
        <fullName evidence="2">Uncharacterized protein</fullName>
    </submittedName>
</protein>
<comment type="caution">
    <text evidence="2">The sequence shown here is derived from an EMBL/GenBank/DDBJ whole genome shotgun (WGS) entry which is preliminary data.</text>
</comment>